<accession>A0ABR3PU81</accession>
<name>A0ABR3PU81_9TREE</name>
<feature type="compositionally biased region" description="Acidic residues" evidence="1">
    <location>
        <begin position="159"/>
        <end position="169"/>
    </location>
</feature>
<feature type="compositionally biased region" description="Basic residues" evidence="1">
    <location>
        <begin position="212"/>
        <end position="221"/>
    </location>
</feature>
<evidence type="ECO:0000256" key="1">
    <source>
        <dbReference type="SAM" id="MobiDB-lite"/>
    </source>
</evidence>
<reference evidence="2 3" key="1">
    <citation type="submission" date="2023-08" db="EMBL/GenBank/DDBJ databases">
        <title>Annotated Genome Sequence of Vanrija albida AlHP1.</title>
        <authorList>
            <person name="Herzog R."/>
        </authorList>
    </citation>
    <scope>NUCLEOTIDE SEQUENCE [LARGE SCALE GENOMIC DNA]</scope>
    <source>
        <strain evidence="2 3">AlHP1</strain>
    </source>
</reference>
<feature type="compositionally biased region" description="Basic and acidic residues" evidence="1">
    <location>
        <begin position="104"/>
        <end position="114"/>
    </location>
</feature>
<dbReference type="Proteomes" id="UP001565368">
    <property type="component" value="Unassembled WGS sequence"/>
</dbReference>
<evidence type="ECO:0000313" key="3">
    <source>
        <dbReference type="Proteomes" id="UP001565368"/>
    </source>
</evidence>
<keyword evidence="3" id="KW-1185">Reference proteome</keyword>
<organism evidence="2 3">
    <name type="scientific">Vanrija albida</name>
    <dbReference type="NCBI Taxonomy" id="181172"/>
    <lineage>
        <taxon>Eukaryota</taxon>
        <taxon>Fungi</taxon>
        <taxon>Dikarya</taxon>
        <taxon>Basidiomycota</taxon>
        <taxon>Agaricomycotina</taxon>
        <taxon>Tremellomycetes</taxon>
        <taxon>Trichosporonales</taxon>
        <taxon>Trichosporonaceae</taxon>
        <taxon>Vanrija</taxon>
    </lineage>
</organism>
<feature type="compositionally biased region" description="Acidic residues" evidence="1">
    <location>
        <begin position="191"/>
        <end position="205"/>
    </location>
</feature>
<feature type="region of interest" description="Disordered" evidence="1">
    <location>
        <begin position="1"/>
        <end position="42"/>
    </location>
</feature>
<feature type="compositionally biased region" description="Pro residues" evidence="1">
    <location>
        <begin position="19"/>
        <end position="35"/>
    </location>
</feature>
<feature type="region of interest" description="Disordered" evidence="1">
    <location>
        <begin position="182"/>
        <end position="221"/>
    </location>
</feature>
<gene>
    <name evidence="2" type="ORF">Q8F55_007581</name>
</gene>
<dbReference type="RefSeq" id="XP_069205845.1">
    <property type="nucleotide sequence ID" value="XM_069356004.1"/>
</dbReference>
<dbReference type="GeneID" id="95988624"/>
<feature type="region of interest" description="Disordered" evidence="1">
    <location>
        <begin position="150"/>
        <end position="169"/>
    </location>
</feature>
<proteinExistence type="predicted"/>
<comment type="caution">
    <text evidence="2">The sequence shown here is derived from an EMBL/GenBank/DDBJ whole genome shotgun (WGS) entry which is preliminary data.</text>
</comment>
<evidence type="ECO:0000313" key="2">
    <source>
        <dbReference type="EMBL" id="KAL1405901.1"/>
    </source>
</evidence>
<sequence length="221" mass="23717">MSDNGSSSKPPRKSGQPPKSKPLPPRPAHLPPKPAPAAARPASPFVVIAERMAVARTDSVSFVETFSDEEALINDARAALAGSREHRKRHGLGLDPRAPRRRARMADQEIEERTGSISPPTNKGRELRRAAILADRGMNLESAIAVVDDEGATAATDAAPEEDSDDDADAIVAIATPTKYKKKPIPVVDISESDSECDAETESDTDSNIGKKVARKRQRVD</sequence>
<feature type="region of interest" description="Disordered" evidence="1">
    <location>
        <begin position="80"/>
        <end position="126"/>
    </location>
</feature>
<protein>
    <submittedName>
        <fullName evidence="2">Uncharacterized protein</fullName>
    </submittedName>
</protein>
<dbReference type="EMBL" id="JBBXJM010000006">
    <property type="protein sequence ID" value="KAL1405901.1"/>
    <property type="molecule type" value="Genomic_DNA"/>
</dbReference>